<sequence>MLVALAAAGTLALVTGCHGGTHPSETAATSATRPSASPASTERAERPGTTPSATPSGTTIRLVDGDGRDVPVTWYDMKTARDAAPSNDFSVVSRLQTTGTCTDTLAPGALFDDGAWFTGVTPGAACSWQGDGPLPASDRVGVVQEGSTTAHLWASTVTLVPGDHHRQVTRSTVSGDWAVWSETESTDLYYDNWRVFAADRRTGKPHVVATAEEFTGGKKLPFYEATYTIYQDRVFWSTTPASVAGTQKAFEPEVVSKAISGKGAIDVVAKAGDQPVTTDSGVVVRTSSKLRVNDTDDTDSPDVKKETISTGFSLVTAHGLQPLLRISPTGPIDRDQEPSAVAAHGNTLAFAVGDTEYLYDLATGTAVGFRGAGHEIAVPDAREGDSDAESEASTINSSAVTGSFATWTFGGGSGSLKAPVLVYDLKSNTLRRTWVKHNGGDVWAAGGYVGWRSIGQDSSTTTLTAWR</sequence>
<feature type="compositionally biased region" description="Low complexity" evidence="1">
    <location>
        <begin position="23"/>
        <end position="59"/>
    </location>
</feature>
<proteinExistence type="predicted"/>
<dbReference type="KEGG" id="lxl:KDY119_03554"/>
<keyword evidence="3" id="KW-1185">Reference proteome</keyword>
<organism evidence="2 3">
    <name type="scientific">Luteimicrobium xylanilyticum</name>
    <dbReference type="NCBI Taxonomy" id="1133546"/>
    <lineage>
        <taxon>Bacteria</taxon>
        <taxon>Bacillati</taxon>
        <taxon>Actinomycetota</taxon>
        <taxon>Actinomycetes</taxon>
        <taxon>Micrococcales</taxon>
        <taxon>Luteimicrobium</taxon>
    </lineage>
</organism>
<dbReference type="InterPro" id="IPR011043">
    <property type="entry name" value="Gal_Oxase/kelch_b-propeller"/>
</dbReference>
<evidence type="ECO:0000313" key="2">
    <source>
        <dbReference type="EMBL" id="QFV00019.1"/>
    </source>
</evidence>
<evidence type="ECO:0000256" key="1">
    <source>
        <dbReference type="SAM" id="MobiDB-lite"/>
    </source>
</evidence>
<accession>A0A5P9QEW0</accession>
<gene>
    <name evidence="2" type="ORF">KDY119_03554</name>
</gene>
<dbReference type="AlphaFoldDB" id="A0A5P9QEW0"/>
<dbReference type="SUPFAM" id="SSF50965">
    <property type="entry name" value="Galactose oxidase, central domain"/>
    <property type="match status" value="1"/>
</dbReference>
<name>A0A5P9QEW0_9MICO</name>
<feature type="region of interest" description="Disordered" evidence="1">
    <location>
        <begin position="21"/>
        <end position="65"/>
    </location>
</feature>
<dbReference type="EMBL" id="CP045529">
    <property type="protein sequence ID" value="QFV00019.1"/>
    <property type="molecule type" value="Genomic_DNA"/>
</dbReference>
<dbReference type="Proteomes" id="UP000326702">
    <property type="component" value="Chromosome"/>
</dbReference>
<reference evidence="2 3" key="1">
    <citation type="submission" date="2019-10" db="EMBL/GenBank/DDBJ databases">
        <title>Genome sequence of Luteimicrobium xylanilyticum HY-24.</title>
        <authorList>
            <person name="Kim D.Y."/>
            <person name="Park H.-Y."/>
        </authorList>
    </citation>
    <scope>NUCLEOTIDE SEQUENCE [LARGE SCALE GENOMIC DNA]</scope>
    <source>
        <strain evidence="2 3">HY-24</strain>
    </source>
</reference>
<protein>
    <submittedName>
        <fullName evidence="2">Uncharacterized protein</fullName>
    </submittedName>
</protein>
<evidence type="ECO:0000313" key="3">
    <source>
        <dbReference type="Proteomes" id="UP000326702"/>
    </source>
</evidence>